<dbReference type="OrthoDB" id="3350812at2759"/>
<name>A0A4Q2DEE1_9AGAR</name>
<evidence type="ECO:0000313" key="4">
    <source>
        <dbReference type="Proteomes" id="UP000290288"/>
    </source>
</evidence>
<dbReference type="Pfam" id="PF20151">
    <property type="entry name" value="DUF6533"/>
    <property type="match status" value="1"/>
</dbReference>
<keyword evidence="1" id="KW-0812">Transmembrane</keyword>
<sequence length="242" mass="26916">MGSIALLVVEAWGKIQSRHTLVAVVDWISTLPFEVELIWPTKWNIVKVLYILNRYFLIDLLLHYPYHQFGHVEACRIGFIVSPIVTLIGISLAEAVIFIRLYAISVTACCLTGLFVKSVVYTAGLAVDYRTCLPNSEARHLATATFGLLMANETIALLATPPDVTLNAASSIVNIVLLLSLTPTASTMFVIPQRVIHSVLASRMILHLREHSYYEENGYTFEDRLDLSTVSALAFRAHQPDS</sequence>
<dbReference type="STRING" id="2316362.A0A4Q2DEE1"/>
<evidence type="ECO:0000313" key="3">
    <source>
        <dbReference type="EMBL" id="RXW18093.1"/>
    </source>
</evidence>
<keyword evidence="1" id="KW-0472">Membrane</keyword>
<comment type="caution">
    <text evidence="3">The sequence shown here is derived from an EMBL/GenBank/DDBJ whole genome shotgun (WGS) entry which is preliminary data.</text>
</comment>
<keyword evidence="4" id="KW-1185">Reference proteome</keyword>
<dbReference type="Proteomes" id="UP000290288">
    <property type="component" value="Unassembled WGS sequence"/>
</dbReference>
<accession>A0A4Q2DEE1</accession>
<protein>
    <recommendedName>
        <fullName evidence="2">DUF6533 domain-containing protein</fullName>
    </recommendedName>
</protein>
<dbReference type="EMBL" id="SDEE01000291">
    <property type="protein sequence ID" value="RXW18093.1"/>
    <property type="molecule type" value="Genomic_DNA"/>
</dbReference>
<keyword evidence="1" id="KW-1133">Transmembrane helix</keyword>
<feature type="transmembrane region" description="Helical" evidence="1">
    <location>
        <begin position="172"/>
        <end position="191"/>
    </location>
</feature>
<reference evidence="3 4" key="1">
    <citation type="submission" date="2019-01" db="EMBL/GenBank/DDBJ databases">
        <title>Draft genome sequence of Psathyrella aberdarensis IHI B618.</title>
        <authorList>
            <person name="Buettner E."/>
            <person name="Kellner H."/>
        </authorList>
    </citation>
    <scope>NUCLEOTIDE SEQUENCE [LARGE SCALE GENOMIC DNA]</scope>
    <source>
        <strain evidence="3 4">IHI B618</strain>
    </source>
</reference>
<organism evidence="3 4">
    <name type="scientific">Candolleomyces aberdarensis</name>
    <dbReference type="NCBI Taxonomy" id="2316362"/>
    <lineage>
        <taxon>Eukaryota</taxon>
        <taxon>Fungi</taxon>
        <taxon>Dikarya</taxon>
        <taxon>Basidiomycota</taxon>
        <taxon>Agaricomycotina</taxon>
        <taxon>Agaricomycetes</taxon>
        <taxon>Agaricomycetidae</taxon>
        <taxon>Agaricales</taxon>
        <taxon>Agaricineae</taxon>
        <taxon>Psathyrellaceae</taxon>
        <taxon>Candolleomyces</taxon>
    </lineage>
</organism>
<feature type="domain" description="DUF6533" evidence="2">
    <location>
        <begin position="22"/>
        <end position="57"/>
    </location>
</feature>
<feature type="transmembrane region" description="Helical" evidence="1">
    <location>
        <begin position="99"/>
        <end position="120"/>
    </location>
</feature>
<proteinExistence type="predicted"/>
<dbReference type="AlphaFoldDB" id="A0A4Q2DEE1"/>
<evidence type="ECO:0000259" key="2">
    <source>
        <dbReference type="Pfam" id="PF20151"/>
    </source>
</evidence>
<gene>
    <name evidence="3" type="ORF">EST38_g7760</name>
</gene>
<feature type="transmembrane region" description="Helical" evidence="1">
    <location>
        <begin position="141"/>
        <end position="160"/>
    </location>
</feature>
<evidence type="ECO:0000256" key="1">
    <source>
        <dbReference type="SAM" id="Phobius"/>
    </source>
</evidence>
<feature type="transmembrane region" description="Helical" evidence="1">
    <location>
        <begin position="74"/>
        <end position="93"/>
    </location>
</feature>
<dbReference type="InterPro" id="IPR045340">
    <property type="entry name" value="DUF6533"/>
</dbReference>